<evidence type="ECO:0000256" key="1">
    <source>
        <dbReference type="SAM" id="MobiDB-lite"/>
    </source>
</evidence>
<feature type="region of interest" description="Disordered" evidence="1">
    <location>
        <begin position="89"/>
        <end position="114"/>
    </location>
</feature>
<evidence type="ECO:0000313" key="2">
    <source>
        <dbReference type="EMBL" id="KAF7306166.1"/>
    </source>
</evidence>
<gene>
    <name evidence="2" type="ORF">HMN09_00771900</name>
</gene>
<feature type="compositionally biased region" description="Acidic residues" evidence="1">
    <location>
        <begin position="89"/>
        <end position="101"/>
    </location>
</feature>
<dbReference type="Proteomes" id="UP000613580">
    <property type="component" value="Unassembled WGS sequence"/>
</dbReference>
<dbReference type="EMBL" id="JACAZE010000009">
    <property type="protein sequence ID" value="KAF7306166.1"/>
    <property type="molecule type" value="Genomic_DNA"/>
</dbReference>
<dbReference type="OrthoDB" id="3187054at2759"/>
<keyword evidence="3" id="KW-1185">Reference proteome</keyword>
<sequence>MPQPILKRPQGGRHPPQVAPAVHFSASNATVFATYSSARYDRSAIIVSTNECELPARGGCRTYYDNKQHLAGKSLHPRALAAAYEAQLEDDAGQDDDDEAELERTPTRTSPYIPLPVDPLIPRSYLTHSAAQFVLPPLVPDLSSSSDESDGFISPAPEPAAGYYGNPNLKLHFGHPSIPPPQPFYPSPIPMSSSPPTSDRKRRSRRSPSATRRPVVEDGYEEEDLPGSFSHAGDFTAARVPVASAPRDRSTKKDRVSSKEREGRSRKEKCGVASICRSLAGTSFRDANDGCLGGF</sequence>
<name>A0A8H6W7U0_MYCCL</name>
<comment type="caution">
    <text evidence="2">The sequence shown here is derived from an EMBL/GenBank/DDBJ whole genome shotgun (WGS) entry which is preliminary data.</text>
</comment>
<feature type="region of interest" description="Disordered" evidence="1">
    <location>
        <begin position="173"/>
        <end position="269"/>
    </location>
</feature>
<feature type="compositionally biased region" description="Pro residues" evidence="1">
    <location>
        <begin position="177"/>
        <end position="189"/>
    </location>
</feature>
<dbReference type="AlphaFoldDB" id="A0A8H6W7U0"/>
<organism evidence="2 3">
    <name type="scientific">Mycena chlorophos</name>
    <name type="common">Agaric fungus</name>
    <name type="synonym">Agaricus chlorophos</name>
    <dbReference type="NCBI Taxonomy" id="658473"/>
    <lineage>
        <taxon>Eukaryota</taxon>
        <taxon>Fungi</taxon>
        <taxon>Dikarya</taxon>
        <taxon>Basidiomycota</taxon>
        <taxon>Agaricomycotina</taxon>
        <taxon>Agaricomycetes</taxon>
        <taxon>Agaricomycetidae</taxon>
        <taxon>Agaricales</taxon>
        <taxon>Marasmiineae</taxon>
        <taxon>Mycenaceae</taxon>
        <taxon>Mycena</taxon>
    </lineage>
</organism>
<accession>A0A8H6W7U0</accession>
<proteinExistence type="predicted"/>
<protein>
    <submittedName>
        <fullName evidence="2">Uncharacterized protein</fullName>
    </submittedName>
</protein>
<evidence type="ECO:0000313" key="3">
    <source>
        <dbReference type="Proteomes" id="UP000613580"/>
    </source>
</evidence>
<feature type="compositionally biased region" description="Basic and acidic residues" evidence="1">
    <location>
        <begin position="246"/>
        <end position="269"/>
    </location>
</feature>
<reference evidence="2" key="1">
    <citation type="submission" date="2020-05" db="EMBL/GenBank/DDBJ databases">
        <title>Mycena genomes resolve the evolution of fungal bioluminescence.</title>
        <authorList>
            <person name="Tsai I.J."/>
        </authorList>
    </citation>
    <scope>NUCLEOTIDE SEQUENCE</scope>
    <source>
        <strain evidence="2">110903Hualien_Pintung</strain>
    </source>
</reference>